<feature type="transmembrane region" description="Helical" evidence="8">
    <location>
        <begin position="268"/>
        <end position="289"/>
    </location>
</feature>
<feature type="transmembrane region" description="Helical" evidence="8">
    <location>
        <begin position="161"/>
        <end position="178"/>
    </location>
</feature>
<feature type="transmembrane region" description="Helical" evidence="8">
    <location>
        <begin position="46"/>
        <end position="71"/>
    </location>
</feature>
<accession>A0A2N6UIC4</accession>
<feature type="transmembrane region" description="Helical" evidence="8">
    <location>
        <begin position="231"/>
        <end position="256"/>
    </location>
</feature>
<feature type="transmembrane region" description="Helical" evidence="8">
    <location>
        <begin position="15"/>
        <end position="34"/>
    </location>
</feature>
<organism evidence="9 10">
    <name type="scientific">Anaerococcus hydrogenalis</name>
    <dbReference type="NCBI Taxonomy" id="33029"/>
    <lineage>
        <taxon>Bacteria</taxon>
        <taxon>Bacillati</taxon>
        <taxon>Bacillota</taxon>
        <taxon>Tissierellia</taxon>
        <taxon>Tissierellales</taxon>
        <taxon>Peptoniphilaceae</taxon>
        <taxon>Anaerococcus</taxon>
    </lineage>
</organism>
<gene>
    <name evidence="9" type="ORF">CJ192_04755</name>
</gene>
<reference evidence="9 10" key="1">
    <citation type="submission" date="2017-09" db="EMBL/GenBank/DDBJ databases">
        <title>Bacterial strain isolated from the female urinary microbiota.</title>
        <authorList>
            <person name="Thomas-White K."/>
            <person name="Kumar N."/>
            <person name="Forster S."/>
            <person name="Putonti C."/>
            <person name="Lawley T."/>
            <person name="Wolfe A.J."/>
        </authorList>
    </citation>
    <scope>NUCLEOTIDE SEQUENCE [LARGE SCALE GENOMIC DNA]</scope>
    <source>
        <strain evidence="9 10">UMB0204</strain>
    </source>
</reference>
<evidence type="ECO:0000256" key="3">
    <source>
        <dbReference type="ARBA" id="ARBA00022475"/>
    </source>
</evidence>
<evidence type="ECO:0000313" key="10">
    <source>
        <dbReference type="Proteomes" id="UP000235658"/>
    </source>
</evidence>
<proteinExistence type="predicted"/>
<sequence>MTTNEKKKMSPTKKILFSMLIGLVVGIALHYIVPDGYFKKSVLIDGIFFLFGQGFVRLLQMLVVPLVFFSIGTGVMQMRDVSQFGRVAIRTLVLYLITTAIAIAIALFIAKLLKPGVGMNLAEATKSAAPAADAEEAPTLIETLVNIIPKNPIESLANGDMLQVIFWAFLSGIVIGKFGQELKLLEDFMNVGNDFMMKVTALVMKAAPIGVFALIARTFTDIGLGIVGPLLTFLGAVLGSMLILIVLAYIPLIALTSKTSPSHFLKKVFPVYTFAFSSASSNATIPLTLSSCDTLGVPREISSFTIPLGATINMNGTAIYQGCAVIFIANAYGIDLTFGNLVTVILTAVLSSIGTAGVPGSGMIMLSMVLSSVGLPVEGVSLIMSVERIVDMFRTALNVTGDVVSTFVSATAEKLLDKERYLSDEKPEMEEVNF</sequence>
<evidence type="ECO:0000256" key="7">
    <source>
        <dbReference type="ARBA" id="ARBA00023136"/>
    </source>
</evidence>
<evidence type="ECO:0000256" key="4">
    <source>
        <dbReference type="ARBA" id="ARBA00022692"/>
    </source>
</evidence>
<comment type="subcellular location">
    <subcellularLocation>
        <location evidence="1">Cell membrane</location>
        <topology evidence="1">Multi-pass membrane protein</topology>
    </subcellularLocation>
</comment>
<feature type="transmembrane region" description="Helical" evidence="8">
    <location>
        <begin position="199"/>
        <end position="219"/>
    </location>
</feature>
<dbReference type="PANTHER" id="PTHR42865">
    <property type="entry name" value="PROTON/GLUTAMATE-ASPARTATE SYMPORTER"/>
    <property type="match status" value="1"/>
</dbReference>
<keyword evidence="4 8" id="KW-0812">Transmembrane</keyword>
<feature type="transmembrane region" description="Helical" evidence="8">
    <location>
        <begin position="364"/>
        <end position="384"/>
    </location>
</feature>
<evidence type="ECO:0000256" key="1">
    <source>
        <dbReference type="ARBA" id="ARBA00004651"/>
    </source>
</evidence>
<keyword evidence="2" id="KW-0813">Transport</keyword>
<evidence type="ECO:0000256" key="5">
    <source>
        <dbReference type="ARBA" id="ARBA00022847"/>
    </source>
</evidence>
<dbReference type="GeneID" id="84578488"/>
<dbReference type="Gene3D" id="1.10.3860.10">
    <property type="entry name" value="Sodium:dicarboxylate symporter"/>
    <property type="match status" value="1"/>
</dbReference>
<dbReference type="PANTHER" id="PTHR42865:SF7">
    <property type="entry name" value="PROTON_GLUTAMATE-ASPARTATE SYMPORTER"/>
    <property type="match status" value="1"/>
</dbReference>
<dbReference type="SUPFAM" id="SSF118215">
    <property type="entry name" value="Proton glutamate symport protein"/>
    <property type="match status" value="1"/>
</dbReference>
<keyword evidence="3" id="KW-1003">Cell membrane</keyword>
<dbReference type="InterPro" id="IPR036458">
    <property type="entry name" value="Na:dicarbo_symporter_sf"/>
</dbReference>
<dbReference type="Proteomes" id="UP000235658">
    <property type="component" value="Unassembled WGS sequence"/>
</dbReference>
<dbReference type="GO" id="GO:0015293">
    <property type="term" value="F:symporter activity"/>
    <property type="evidence" value="ECO:0007669"/>
    <property type="project" value="UniProtKB-KW"/>
</dbReference>
<feature type="transmembrane region" description="Helical" evidence="8">
    <location>
        <begin position="336"/>
        <end position="358"/>
    </location>
</feature>
<keyword evidence="7 8" id="KW-0472">Membrane</keyword>
<evidence type="ECO:0000313" key="9">
    <source>
        <dbReference type="EMBL" id="PMC81342.1"/>
    </source>
</evidence>
<protein>
    <submittedName>
        <fullName evidence="9">Dicarboxylate/amino acid:cation symporter</fullName>
    </submittedName>
</protein>
<dbReference type="GO" id="GO:0005886">
    <property type="term" value="C:plasma membrane"/>
    <property type="evidence" value="ECO:0007669"/>
    <property type="project" value="UniProtKB-SubCell"/>
</dbReference>
<dbReference type="FunFam" id="1.10.3860.10:FF:000001">
    <property type="entry name" value="C4-dicarboxylate transport protein"/>
    <property type="match status" value="1"/>
</dbReference>
<keyword evidence="5" id="KW-0769">Symport</keyword>
<evidence type="ECO:0000256" key="2">
    <source>
        <dbReference type="ARBA" id="ARBA00022448"/>
    </source>
</evidence>
<keyword evidence="6 8" id="KW-1133">Transmembrane helix</keyword>
<dbReference type="RefSeq" id="WP_102197953.1">
    <property type="nucleotide sequence ID" value="NZ_CAUPDS010000002.1"/>
</dbReference>
<comment type="caution">
    <text evidence="9">The sequence shown here is derived from an EMBL/GenBank/DDBJ whole genome shotgun (WGS) entry which is preliminary data.</text>
</comment>
<evidence type="ECO:0000256" key="6">
    <source>
        <dbReference type="ARBA" id="ARBA00022989"/>
    </source>
</evidence>
<dbReference type="Pfam" id="PF00375">
    <property type="entry name" value="SDF"/>
    <property type="match status" value="1"/>
</dbReference>
<dbReference type="AlphaFoldDB" id="A0A2N6UIC4"/>
<feature type="transmembrane region" description="Helical" evidence="8">
    <location>
        <begin position="301"/>
        <end position="329"/>
    </location>
</feature>
<dbReference type="PRINTS" id="PR00173">
    <property type="entry name" value="EDTRNSPORT"/>
</dbReference>
<dbReference type="EMBL" id="PNHP01000003">
    <property type="protein sequence ID" value="PMC81342.1"/>
    <property type="molecule type" value="Genomic_DNA"/>
</dbReference>
<dbReference type="InterPro" id="IPR001991">
    <property type="entry name" value="Na-dicarboxylate_symporter"/>
</dbReference>
<name>A0A2N6UIC4_9FIRM</name>
<dbReference type="GO" id="GO:0006835">
    <property type="term" value="P:dicarboxylic acid transport"/>
    <property type="evidence" value="ECO:0007669"/>
    <property type="project" value="TreeGrafter"/>
</dbReference>
<feature type="transmembrane region" description="Helical" evidence="8">
    <location>
        <begin position="92"/>
        <end position="113"/>
    </location>
</feature>
<evidence type="ECO:0000256" key="8">
    <source>
        <dbReference type="SAM" id="Phobius"/>
    </source>
</evidence>